<feature type="transmembrane region" description="Helical" evidence="5">
    <location>
        <begin position="349"/>
        <end position="366"/>
    </location>
</feature>
<keyword evidence="2 5" id="KW-0812">Transmembrane</keyword>
<organism evidence="7 8">
    <name type="scientific">Microbacterium hatanonis</name>
    <dbReference type="NCBI Taxonomy" id="404366"/>
    <lineage>
        <taxon>Bacteria</taxon>
        <taxon>Bacillati</taxon>
        <taxon>Actinomycetota</taxon>
        <taxon>Actinomycetes</taxon>
        <taxon>Micrococcales</taxon>
        <taxon>Microbacteriaceae</taxon>
        <taxon>Microbacterium</taxon>
    </lineage>
</organism>
<dbReference type="PANTHER" id="PTHR23514:SF13">
    <property type="entry name" value="INNER MEMBRANE PROTEIN YBJJ"/>
    <property type="match status" value="1"/>
</dbReference>
<evidence type="ECO:0000256" key="3">
    <source>
        <dbReference type="ARBA" id="ARBA00022989"/>
    </source>
</evidence>
<feature type="transmembrane region" description="Helical" evidence="5">
    <location>
        <begin position="132"/>
        <end position="152"/>
    </location>
</feature>
<dbReference type="InterPro" id="IPR011701">
    <property type="entry name" value="MFS"/>
</dbReference>
<gene>
    <name evidence="7" type="ORF">FVP77_09865</name>
</gene>
<dbReference type="InterPro" id="IPR051788">
    <property type="entry name" value="MFS_Transporter"/>
</dbReference>
<dbReference type="OrthoDB" id="151222at2"/>
<dbReference type="PROSITE" id="PS50850">
    <property type="entry name" value="MFS"/>
    <property type="match status" value="1"/>
</dbReference>
<dbReference type="PANTHER" id="PTHR23514">
    <property type="entry name" value="BYPASS OF STOP CODON PROTEIN 6"/>
    <property type="match status" value="1"/>
</dbReference>
<evidence type="ECO:0000256" key="4">
    <source>
        <dbReference type="ARBA" id="ARBA00023136"/>
    </source>
</evidence>
<feature type="transmembrane region" description="Helical" evidence="5">
    <location>
        <begin position="288"/>
        <end position="309"/>
    </location>
</feature>
<feature type="domain" description="Major facilitator superfamily (MFS) profile" evidence="6">
    <location>
        <begin position="5"/>
        <end position="374"/>
    </location>
</feature>
<protein>
    <submittedName>
        <fullName evidence="7">MFS transporter</fullName>
    </submittedName>
</protein>
<dbReference type="Pfam" id="PF07690">
    <property type="entry name" value="MFS_1"/>
    <property type="match status" value="1"/>
</dbReference>
<feature type="transmembrane region" description="Helical" evidence="5">
    <location>
        <begin position="321"/>
        <end position="343"/>
    </location>
</feature>
<reference evidence="7 8" key="1">
    <citation type="submission" date="2019-08" db="EMBL/GenBank/DDBJ databases">
        <authorList>
            <person name="Dong K."/>
        </authorList>
    </citation>
    <scope>NUCLEOTIDE SEQUENCE [LARGE SCALE GENOMIC DNA]</scope>
    <source>
        <strain evidence="7 8">JCM14558</strain>
    </source>
</reference>
<keyword evidence="4 5" id="KW-0472">Membrane</keyword>
<dbReference type="GO" id="GO:0022857">
    <property type="term" value="F:transmembrane transporter activity"/>
    <property type="evidence" value="ECO:0007669"/>
    <property type="project" value="InterPro"/>
</dbReference>
<feature type="transmembrane region" description="Helical" evidence="5">
    <location>
        <begin position="198"/>
        <end position="219"/>
    </location>
</feature>
<feature type="transmembrane region" description="Helical" evidence="5">
    <location>
        <begin position="158"/>
        <end position="178"/>
    </location>
</feature>
<evidence type="ECO:0000256" key="5">
    <source>
        <dbReference type="SAM" id="Phobius"/>
    </source>
</evidence>
<dbReference type="Proteomes" id="UP000321034">
    <property type="component" value="Unassembled WGS sequence"/>
</dbReference>
<feature type="transmembrane region" description="Helical" evidence="5">
    <location>
        <begin position="263"/>
        <end position="282"/>
    </location>
</feature>
<evidence type="ECO:0000256" key="2">
    <source>
        <dbReference type="ARBA" id="ARBA00022692"/>
    </source>
</evidence>
<keyword evidence="8" id="KW-1185">Reference proteome</keyword>
<dbReference type="InterPro" id="IPR036259">
    <property type="entry name" value="MFS_trans_sf"/>
</dbReference>
<evidence type="ECO:0000256" key="1">
    <source>
        <dbReference type="ARBA" id="ARBA00004651"/>
    </source>
</evidence>
<sequence>MRRPAGAAIGAAYAAQGLGYAAVVTSLPSLKDQVRIDDTAVSLIVLGVCVAAALGSVLADLIAVRAGSRAALVTGLLLQAAALPLIALVTPLPPFLAAFAVYGLGLGCVDAASAMQGVALQRARGRAVLGRLFAVYTAAAIVGALLVAGAAASASSAVPLLVASAVAVGVAVAGVRSFSTERTVAAASGSSRLPRRGIWVFGSVILAAFALDSAVSTWSTVYLADTLTTTAVIAPLGYAAYQGAVLVTRLATDALVTRLGRRALAVLSALVAITGCVVVAAIPLPAAAVVGFALAGVATGVLVPVAFAAAGDLDPARTDEVIARVNLFNYAGAVLGAVGVGLIGDATGLGVAFLLPGLALITVLVVRRRFASRRSVV</sequence>
<comment type="caution">
    <text evidence="7">The sequence shown here is derived from an EMBL/GenBank/DDBJ whole genome shotgun (WGS) entry which is preliminary data.</text>
</comment>
<name>A0A5C8I6Q9_9MICO</name>
<evidence type="ECO:0000259" key="6">
    <source>
        <dbReference type="PROSITE" id="PS50850"/>
    </source>
</evidence>
<feature type="transmembrane region" description="Helical" evidence="5">
    <location>
        <begin position="40"/>
        <end position="63"/>
    </location>
</feature>
<accession>A0A5C8I6Q9</accession>
<evidence type="ECO:0000313" key="8">
    <source>
        <dbReference type="Proteomes" id="UP000321034"/>
    </source>
</evidence>
<keyword evidence="3 5" id="KW-1133">Transmembrane helix</keyword>
<dbReference type="InterPro" id="IPR020846">
    <property type="entry name" value="MFS_dom"/>
</dbReference>
<dbReference type="Gene3D" id="1.20.1250.20">
    <property type="entry name" value="MFS general substrate transporter like domains"/>
    <property type="match status" value="2"/>
</dbReference>
<proteinExistence type="predicted"/>
<dbReference type="SUPFAM" id="SSF103473">
    <property type="entry name" value="MFS general substrate transporter"/>
    <property type="match status" value="1"/>
</dbReference>
<dbReference type="GO" id="GO:0005886">
    <property type="term" value="C:plasma membrane"/>
    <property type="evidence" value="ECO:0007669"/>
    <property type="project" value="UniProtKB-SubCell"/>
</dbReference>
<comment type="subcellular location">
    <subcellularLocation>
        <location evidence="1">Cell membrane</location>
        <topology evidence="1">Multi-pass membrane protein</topology>
    </subcellularLocation>
</comment>
<dbReference type="AlphaFoldDB" id="A0A5C8I6Q9"/>
<evidence type="ECO:0000313" key="7">
    <source>
        <dbReference type="EMBL" id="TXK13900.1"/>
    </source>
</evidence>
<feature type="transmembrane region" description="Helical" evidence="5">
    <location>
        <begin position="231"/>
        <end position="251"/>
    </location>
</feature>
<feature type="transmembrane region" description="Helical" evidence="5">
    <location>
        <begin position="70"/>
        <end position="89"/>
    </location>
</feature>
<dbReference type="EMBL" id="VRSV01000001">
    <property type="protein sequence ID" value="TXK13900.1"/>
    <property type="molecule type" value="Genomic_DNA"/>
</dbReference>
<feature type="transmembrane region" description="Helical" evidence="5">
    <location>
        <begin position="95"/>
        <end position="120"/>
    </location>
</feature>